<evidence type="ECO:0000313" key="2">
    <source>
        <dbReference type="EMBL" id="AUB43345.1"/>
    </source>
</evidence>
<feature type="transmembrane region" description="Helical" evidence="1">
    <location>
        <begin position="7"/>
        <end position="24"/>
    </location>
</feature>
<gene>
    <name evidence="2" type="ORF">COO91_09520</name>
</gene>
<reference evidence="2 3" key="1">
    <citation type="submission" date="2017-11" db="EMBL/GenBank/DDBJ databases">
        <title>Complete genome of a free-living desiccation-tolerant cyanobacterium and its photosynthetic adaptation to extreme terrestrial habitat.</title>
        <authorList>
            <person name="Shang J."/>
        </authorList>
    </citation>
    <scope>NUCLEOTIDE SEQUENCE [LARGE SCALE GENOMIC DNA]</scope>
    <source>
        <strain evidence="2 3">CCNUN1</strain>
        <plasmid evidence="3">pnfsy05</plasmid>
    </source>
</reference>
<dbReference type="AlphaFoldDB" id="A0A2K8T8D9"/>
<geneLocation type="plasmid" evidence="3">
    <name>pnfsy05</name>
</geneLocation>
<proteinExistence type="predicted"/>
<name>A0A2K8T8D9_9NOSO</name>
<sequence>MTWKTHPCWVFGSFIAVGIVFISIEAVKELEQVGDQIITNS</sequence>
<evidence type="ECO:0000256" key="1">
    <source>
        <dbReference type="SAM" id="Phobius"/>
    </source>
</evidence>
<keyword evidence="1" id="KW-0472">Membrane</keyword>
<protein>
    <submittedName>
        <fullName evidence="2">Uncharacterized protein</fullName>
    </submittedName>
</protein>
<keyword evidence="3" id="KW-1185">Reference proteome</keyword>
<keyword evidence="1" id="KW-1133">Transmembrane helix</keyword>
<dbReference type="KEGG" id="nfl:COO91_09520"/>
<dbReference type="EMBL" id="CP024790">
    <property type="protein sequence ID" value="AUB43345.1"/>
    <property type="molecule type" value="Genomic_DNA"/>
</dbReference>
<keyword evidence="2" id="KW-0614">Plasmid</keyword>
<dbReference type="Proteomes" id="UP000232003">
    <property type="component" value="Plasmid pNFSY05"/>
</dbReference>
<keyword evidence="1" id="KW-0812">Transmembrane</keyword>
<accession>A0A2K8T8D9</accession>
<organism evidence="2 3">
    <name type="scientific">Nostoc flagelliforme CCNUN1</name>
    <dbReference type="NCBI Taxonomy" id="2038116"/>
    <lineage>
        <taxon>Bacteria</taxon>
        <taxon>Bacillati</taxon>
        <taxon>Cyanobacteriota</taxon>
        <taxon>Cyanophyceae</taxon>
        <taxon>Nostocales</taxon>
        <taxon>Nostocaceae</taxon>
        <taxon>Nostoc</taxon>
    </lineage>
</organism>
<evidence type="ECO:0000313" key="3">
    <source>
        <dbReference type="Proteomes" id="UP000232003"/>
    </source>
</evidence>